<reference evidence="1" key="1">
    <citation type="submission" date="2018-12" db="EMBL/GenBank/DDBJ databases">
        <authorList>
            <person name="Will S."/>
            <person name="Neumann-Schaal M."/>
            <person name="Henke P."/>
        </authorList>
    </citation>
    <scope>NUCLEOTIDE SEQUENCE</scope>
    <source>
        <strain evidence="1">PCC 7102</strain>
    </source>
</reference>
<accession>A0A433VQ94</accession>
<evidence type="ECO:0000313" key="2">
    <source>
        <dbReference type="Proteomes" id="UP000271624"/>
    </source>
</evidence>
<gene>
    <name evidence="1" type="ORF">DSM106972_013890</name>
</gene>
<proteinExistence type="predicted"/>
<reference evidence="1" key="2">
    <citation type="journal article" date="2019" name="Genome Biol. Evol.">
        <title>Day and night: Metabolic profiles and evolutionary relationships of six axenic non-marine cyanobacteria.</title>
        <authorList>
            <person name="Will S.E."/>
            <person name="Henke P."/>
            <person name="Boedeker C."/>
            <person name="Huang S."/>
            <person name="Brinkmann H."/>
            <person name="Rohde M."/>
            <person name="Jarek M."/>
            <person name="Friedl T."/>
            <person name="Seufert S."/>
            <person name="Schumacher M."/>
            <person name="Overmann J."/>
            <person name="Neumann-Schaal M."/>
            <person name="Petersen J."/>
        </authorList>
    </citation>
    <scope>NUCLEOTIDE SEQUENCE [LARGE SCALE GENOMIC DNA]</scope>
    <source>
        <strain evidence="1">PCC 7102</strain>
    </source>
</reference>
<dbReference type="Pfam" id="PF01954">
    <property type="entry name" value="AF2212-like"/>
    <property type="match status" value="1"/>
</dbReference>
<dbReference type="AlphaFoldDB" id="A0A433VQ94"/>
<evidence type="ECO:0000313" key="1">
    <source>
        <dbReference type="EMBL" id="RUT08221.1"/>
    </source>
</evidence>
<comment type="caution">
    <text evidence="1">The sequence shown here is derived from an EMBL/GenBank/DDBJ whole genome shotgun (WGS) entry which is preliminary data.</text>
</comment>
<keyword evidence="2" id="KW-1185">Reference proteome</keyword>
<name>A0A433VQ94_9CYAN</name>
<dbReference type="InterPro" id="IPR008203">
    <property type="entry name" value="AF2212-like"/>
</dbReference>
<protein>
    <submittedName>
        <fullName evidence="1">Uncharacterized protein</fullName>
    </submittedName>
</protein>
<sequence>MEALRNQVNAYSLPAGRLPINSLSSFAYFASFAVRSFSVFFEREGSKSIEGIYQNGKIELLETPDLLEGAKVIVTFVSKDNFIDLPSRGINPEQAANLRARLQCFADWENPDMGAYDAL</sequence>
<dbReference type="EMBL" id="RSCL01000003">
    <property type="protein sequence ID" value="RUT08221.1"/>
    <property type="molecule type" value="Genomic_DNA"/>
</dbReference>
<organism evidence="1 2">
    <name type="scientific">Dulcicalothrix desertica PCC 7102</name>
    <dbReference type="NCBI Taxonomy" id="232991"/>
    <lineage>
        <taxon>Bacteria</taxon>
        <taxon>Bacillati</taxon>
        <taxon>Cyanobacteriota</taxon>
        <taxon>Cyanophyceae</taxon>
        <taxon>Nostocales</taxon>
        <taxon>Calotrichaceae</taxon>
        <taxon>Dulcicalothrix</taxon>
    </lineage>
</organism>
<dbReference type="Proteomes" id="UP000271624">
    <property type="component" value="Unassembled WGS sequence"/>
</dbReference>